<name>A0A8J2KFK7_9HEXA</name>
<keyword evidence="1" id="KW-0472">Membrane</keyword>
<dbReference type="AlphaFoldDB" id="A0A8J2KFK7"/>
<evidence type="ECO:0000313" key="2">
    <source>
        <dbReference type="EMBL" id="CAG7725244.1"/>
    </source>
</evidence>
<sequence>MARIVKSLVYITLFGGGGYAVMTMAPDDEQKKRDMMSKNNAYAYHDPGRAKAAGQFTNVLLATATSKNTIYGAKSAKEQRLQERAKETD</sequence>
<dbReference type="EMBL" id="CAJVCH010119238">
    <property type="protein sequence ID" value="CAG7725244.1"/>
    <property type="molecule type" value="Genomic_DNA"/>
</dbReference>
<reference evidence="2" key="1">
    <citation type="submission" date="2021-06" db="EMBL/GenBank/DDBJ databases">
        <authorList>
            <person name="Hodson N. C."/>
            <person name="Mongue J. A."/>
            <person name="Jaron S. K."/>
        </authorList>
    </citation>
    <scope>NUCLEOTIDE SEQUENCE</scope>
</reference>
<organism evidence="2 3">
    <name type="scientific">Allacma fusca</name>
    <dbReference type="NCBI Taxonomy" id="39272"/>
    <lineage>
        <taxon>Eukaryota</taxon>
        <taxon>Metazoa</taxon>
        <taxon>Ecdysozoa</taxon>
        <taxon>Arthropoda</taxon>
        <taxon>Hexapoda</taxon>
        <taxon>Collembola</taxon>
        <taxon>Symphypleona</taxon>
        <taxon>Sminthuridae</taxon>
        <taxon>Allacma</taxon>
    </lineage>
</organism>
<comment type="caution">
    <text evidence="2">The sequence shown here is derived from an EMBL/GenBank/DDBJ whole genome shotgun (WGS) entry which is preliminary data.</text>
</comment>
<gene>
    <name evidence="2" type="ORF">AFUS01_LOCUS14211</name>
</gene>
<keyword evidence="3" id="KW-1185">Reference proteome</keyword>
<keyword evidence="1" id="KW-1133">Transmembrane helix</keyword>
<keyword evidence="1" id="KW-0812">Transmembrane</keyword>
<protein>
    <submittedName>
        <fullName evidence="2">Uncharacterized protein</fullName>
    </submittedName>
</protein>
<accession>A0A8J2KFK7</accession>
<evidence type="ECO:0000313" key="3">
    <source>
        <dbReference type="Proteomes" id="UP000708208"/>
    </source>
</evidence>
<evidence type="ECO:0000256" key="1">
    <source>
        <dbReference type="SAM" id="Phobius"/>
    </source>
</evidence>
<dbReference type="Proteomes" id="UP000708208">
    <property type="component" value="Unassembled WGS sequence"/>
</dbReference>
<feature type="transmembrane region" description="Helical" evidence="1">
    <location>
        <begin position="7"/>
        <end position="25"/>
    </location>
</feature>
<proteinExistence type="predicted"/>